<keyword evidence="1" id="KW-0560">Oxidoreductase</keyword>
<protein>
    <submittedName>
        <fullName evidence="1">SDR family oxidoreductase</fullName>
        <ecNumber evidence="1">1.6.5.2</ecNumber>
    </submittedName>
</protein>
<evidence type="ECO:0000313" key="1">
    <source>
        <dbReference type="EMBL" id="WWQ67469.1"/>
    </source>
</evidence>
<name>A0ACD5AJX1_9ACTN</name>
<accession>A0ACD5AJX1</accession>
<dbReference type="EMBL" id="CP146022">
    <property type="protein sequence ID" value="WWQ67469.1"/>
    <property type="molecule type" value="Genomic_DNA"/>
</dbReference>
<dbReference type="Proteomes" id="UP001432251">
    <property type="component" value="Chromosome"/>
</dbReference>
<reference evidence="1" key="1">
    <citation type="journal article" date="2025" name="Int. J. Syst. Evol. Microbiol.">
        <title>Streptomyces citrinus sp. nov., with yellow diffusible pigment.</title>
        <authorList>
            <person name="He Y."/>
            <person name="Yang E."/>
            <person name="Xu J."/>
            <person name="Sun Y."/>
            <person name="Sun L."/>
        </authorList>
    </citation>
    <scope>NUCLEOTIDE SEQUENCE</scope>
    <source>
        <strain evidence="1">Q6</strain>
    </source>
</reference>
<dbReference type="EC" id="1.6.5.2" evidence="1"/>
<evidence type="ECO:0000313" key="2">
    <source>
        <dbReference type="Proteomes" id="UP001432251"/>
    </source>
</evidence>
<proteinExistence type="predicted"/>
<gene>
    <name evidence="1" type="ORF">V2W30_31835</name>
</gene>
<keyword evidence="2" id="KW-1185">Reference proteome</keyword>
<organism evidence="1 2">
    <name type="scientific">Streptomyces citrinus</name>
    <dbReference type="NCBI Taxonomy" id="3118173"/>
    <lineage>
        <taxon>Bacteria</taxon>
        <taxon>Bacillati</taxon>
        <taxon>Actinomycetota</taxon>
        <taxon>Actinomycetes</taxon>
        <taxon>Kitasatosporales</taxon>
        <taxon>Streptomycetaceae</taxon>
        <taxon>Streptomyces</taxon>
    </lineage>
</organism>
<sequence>MILITGATGTIGSEVVRLLAARGVPHRAMTRDPARATFGPGTEVVRGDYDDPGSLTAAVTGVDAVFLVNAPGTAAPGVHDKALLAAAEAAGVRRAVKLSAIGTGDPRSGSFSGWHAPGEQALRDGPPEWTVLRPTMFASNFLWWASYIKESRPVPDQYGGGRQSVIDPVDIAAVAVEALLGDGHHGRTYTLTGPEPLSVAEMTAIVGKVIGRDLTVRDLTRAESREFLVASGIPEEFADGVLEGLDFVRTGGNTTATDDVEQILGRAPRAFEDWARDHRDAFA</sequence>